<feature type="signal peptide" evidence="2">
    <location>
        <begin position="1"/>
        <end position="20"/>
    </location>
</feature>
<reference evidence="3 4" key="1">
    <citation type="submission" date="2019-09" db="EMBL/GenBank/DDBJ databases">
        <title>Genomes of family Cryomorphaceae.</title>
        <authorList>
            <person name="Bowman J.P."/>
        </authorList>
    </citation>
    <scope>NUCLEOTIDE SEQUENCE [LARGE SCALE GENOMIC DNA]</scope>
    <source>
        <strain evidence="3 4">LMG 25704</strain>
    </source>
</reference>
<sequence>MKKVYGLLLTILFFNIFAQAQNNERIKVMTYNLLNYRNTTNWCDGTNNSSSQKDGYLETIVNHISPHILICQEVGANSGVPTDRILTNALNTNGVNHWAKATYTNNSFSDLVNAAFYDTRYVGLHSQSYISVDGNNQNLVRVIDFYRFYYKDSLLGGLDPDTTFFTVIGVHLKAGSSTSDQNQRNAATLATMQYIQTQVQDDNVILCGDLNINTGASTAFQNLVSYSVAGVRLYDPLNEVGNWYNDYGSRYIHTQSTRTSNTNNGCFSGGGLDDRYDHILVSDEILNGAEGIEYVVNSFQVIGNDGEHFNDDITDGVNLSVPANVLSALHGMSDHLPVVLEIDIEKKSVGLPESKFGGDQIRVAQLTEDLIRIEWPHNLGEASKLEIVDLNGRTIMELKPDNTRIEMNVGSLPNGLLFARVTLQNGRVAMTKFIKR</sequence>
<dbReference type="RefSeq" id="WP_151666840.1">
    <property type="nucleotide sequence ID" value="NZ_WBVO01000003.1"/>
</dbReference>
<dbReference type="AlphaFoldDB" id="A0A6N6RJ70"/>
<dbReference type="SUPFAM" id="SSF56219">
    <property type="entry name" value="DNase I-like"/>
    <property type="match status" value="1"/>
</dbReference>
<evidence type="ECO:0000313" key="3">
    <source>
        <dbReference type="EMBL" id="KAB2813638.1"/>
    </source>
</evidence>
<proteinExistence type="predicted"/>
<dbReference type="Gene3D" id="3.60.10.10">
    <property type="entry name" value="Endonuclease/exonuclease/phosphatase"/>
    <property type="match status" value="1"/>
</dbReference>
<dbReference type="InterPro" id="IPR036691">
    <property type="entry name" value="Endo/exonu/phosph_ase_sf"/>
</dbReference>
<evidence type="ECO:0000256" key="2">
    <source>
        <dbReference type="SAM" id="SignalP"/>
    </source>
</evidence>
<feature type="chain" id="PRO_5027112701" evidence="2">
    <location>
        <begin position="21"/>
        <end position="436"/>
    </location>
</feature>
<protein>
    <submittedName>
        <fullName evidence="3">T9SS type A sorting domain-containing protein</fullName>
    </submittedName>
</protein>
<evidence type="ECO:0000256" key="1">
    <source>
        <dbReference type="ARBA" id="ARBA00022729"/>
    </source>
</evidence>
<dbReference type="EMBL" id="WBVO01000003">
    <property type="protein sequence ID" value="KAB2813638.1"/>
    <property type="molecule type" value="Genomic_DNA"/>
</dbReference>
<keyword evidence="4" id="KW-1185">Reference proteome</keyword>
<gene>
    <name evidence="3" type="ORF">F8C67_05605</name>
</gene>
<dbReference type="Proteomes" id="UP000468650">
    <property type="component" value="Unassembled WGS sequence"/>
</dbReference>
<evidence type="ECO:0000313" key="4">
    <source>
        <dbReference type="Proteomes" id="UP000468650"/>
    </source>
</evidence>
<dbReference type="InterPro" id="IPR026444">
    <property type="entry name" value="Secre_tail"/>
</dbReference>
<dbReference type="OrthoDB" id="1122807at2"/>
<comment type="caution">
    <text evidence="3">The sequence shown here is derived from an EMBL/GenBank/DDBJ whole genome shotgun (WGS) entry which is preliminary data.</text>
</comment>
<name>A0A6N6RJ70_9FLAO</name>
<accession>A0A6N6RJ70</accession>
<keyword evidence="1 2" id="KW-0732">Signal</keyword>
<dbReference type="NCBIfam" id="TIGR04183">
    <property type="entry name" value="Por_Secre_tail"/>
    <property type="match status" value="1"/>
</dbReference>
<organism evidence="3 4">
    <name type="scientific">Phaeocystidibacter luteus</name>
    <dbReference type="NCBI Taxonomy" id="911197"/>
    <lineage>
        <taxon>Bacteria</taxon>
        <taxon>Pseudomonadati</taxon>
        <taxon>Bacteroidota</taxon>
        <taxon>Flavobacteriia</taxon>
        <taxon>Flavobacteriales</taxon>
        <taxon>Phaeocystidibacteraceae</taxon>
        <taxon>Phaeocystidibacter</taxon>
    </lineage>
</organism>